<dbReference type="InterPro" id="IPR029787">
    <property type="entry name" value="Nucleotide_cyclase"/>
</dbReference>
<dbReference type="CDD" id="cd01949">
    <property type="entry name" value="GGDEF"/>
    <property type="match status" value="1"/>
</dbReference>
<dbReference type="SMART" id="SM00062">
    <property type="entry name" value="PBPb"/>
    <property type="match status" value="1"/>
</dbReference>
<dbReference type="InterPro" id="IPR000700">
    <property type="entry name" value="PAS-assoc_C"/>
</dbReference>
<evidence type="ECO:0000259" key="3">
    <source>
        <dbReference type="PROSITE" id="PS50113"/>
    </source>
</evidence>
<evidence type="ECO:0000256" key="2">
    <source>
        <dbReference type="SAM" id="Phobius"/>
    </source>
</evidence>
<dbReference type="Pfam" id="PF00989">
    <property type="entry name" value="PAS"/>
    <property type="match status" value="1"/>
</dbReference>
<dbReference type="CDD" id="cd01948">
    <property type="entry name" value="EAL"/>
    <property type="match status" value="1"/>
</dbReference>
<dbReference type="Pfam" id="PF00563">
    <property type="entry name" value="EAL"/>
    <property type="match status" value="1"/>
</dbReference>
<dbReference type="AlphaFoldDB" id="A0AAE4GBX8"/>
<dbReference type="FunFam" id="3.20.20.450:FF:000001">
    <property type="entry name" value="Cyclic di-GMP phosphodiesterase yahA"/>
    <property type="match status" value="1"/>
</dbReference>
<feature type="transmembrane region" description="Helical" evidence="2">
    <location>
        <begin position="298"/>
        <end position="319"/>
    </location>
</feature>
<dbReference type="SMART" id="SM00267">
    <property type="entry name" value="GGDEF"/>
    <property type="match status" value="1"/>
</dbReference>
<dbReference type="InterPro" id="IPR035919">
    <property type="entry name" value="EAL_sf"/>
</dbReference>
<feature type="domain" description="PAC" evidence="3">
    <location>
        <begin position="408"/>
        <end position="460"/>
    </location>
</feature>
<dbReference type="PANTHER" id="PTHR44757:SF2">
    <property type="entry name" value="BIOFILM ARCHITECTURE MAINTENANCE PROTEIN MBAA"/>
    <property type="match status" value="1"/>
</dbReference>
<dbReference type="SMART" id="SM00086">
    <property type="entry name" value="PAC"/>
    <property type="match status" value="1"/>
</dbReference>
<dbReference type="InterPro" id="IPR000160">
    <property type="entry name" value="GGDEF_dom"/>
</dbReference>
<comment type="caution">
    <text evidence="6">The sequence shown here is derived from an EMBL/GenBank/DDBJ whole genome shotgun (WGS) entry which is preliminary data.</text>
</comment>
<dbReference type="PROSITE" id="PS50887">
    <property type="entry name" value="GGDEF"/>
    <property type="match status" value="1"/>
</dbReference>
<keyword evidence="2" id="KW-0812">Transmembrane</keyword>
<feature type="domain" description="EAL" evidence="4">
    <location>
        <begin position="634"/>
        <end position="884"/>
    </location>
</feature>
<dbReference type="InterPro" id="IPR035965">
    <property type="entry name" value="PAS-like_dom_sf"/>
</dbReference>
<dbReference type="Gene3D" id="3.20.20.450">
    <property type="entry name" value="EAL domain"/>
    <property type="match status" value="1"/>
</dbReference>
<dbReference type="InterPro" id="IPR013767">
    <property type="entry name" value="PAS_fold"/>
</dbReference>
<dbReference type="SUPFAM" id="SSF53850">
    <property type="entry name" value="Periplasmic binding protein-like II"/>
    <property type="match status" value="1"/>
</dbReference>
<proteinExistence type="predicted"/>
<keyword evidence="2" id="KW-0472">Membrane</keyword>
<dbReference type="SUPFAM" id="SSF55785">
    <property type="entry name" value="PYP-like sensor domain (PAS domain)"/>
    <property type="match status" value="1"/>
</dbReference>
<dbReference type="Gene3D" id="3.40.190.10">
    <property type="entry name" value="Periplasmic binding protein-like II"/>
    <property type="match status" value="2"/>
</dbReference>
<evidence type="ECO:0000256" key="1">
    <source>
        <dbReference type="SAM" id="MobiDB-lite"/>
    </source>
</evidence>
<sequence length="884" mass="97493">MNQPAPTLAATGEKPASGRQGKPSSGNAWRLPRSWPCLLKRLALLGLLAAGSVCMTAHAQPPGAPAKLLTVGVYQNPPKIFFDGEGTASGLHIDLIRLIAEREHWQLRFAPCEWQACLKQVEQGQIDLLPDVAWTEQRDKVFQFPSVPALYSWSILYRSRSVAINSVFDLKDKRIGLLENSVQASYFRNLIDNSGIKVHLVPLHNVESGFRMAAAGELDGIVASQQAGDMLADRYHLADTSIVFQPVKLFFVSGKQQDPEVLAAIDRALSQWQADPDSVYFQILRKWGRGNTGLPAHVWWLLCGALALLLCALLIAAYLRREVARRTARLQQSETSLRIAAAAFHSSEAIWVLDAARNVLDANAAFIALTGYQLHELPAEGMPPCQREQDQEDFRARLWTLVQRNGKWQGELRVWRKNSETFCAMLTLTAVADPAGHITHYVGTQIDISDQKRLQDETRQLAFYDALTGLPNRRLLLDQIAAASYLGQPSALFFIDIDNFKDLNDALGHSIGDRLLCQIAARLQELAGGALVARLGGDEFVILQQQPLASPALIEESACGFAQRIVAAMEQRFDLDGLSHFATCSVGIALMLGQGASVEDLLRQGDLAMYAAKQKGRNTSCLFDQAMEHALHFRTGLESDLRRAIGSSEFLLHYQPQRDQAGNLIGVEALARWNSPFRGSVSPAIFIPVAEASGLILPLGLWVFQQACRQSVRWNREGRRVPVVIAVNVSAVQVRQPDFVKSILETLQATGADPCHLKLELTESAMVEDVQATIEKMMELKQHGLALSLDDFGTGYSSLSLLKRLPIDQLKIDQSFVRELLFAPSDVAIAKSIITLADALGLEVIAEGVETREQQQFLAALGCTRYQGYLFGRPVPAEQFDDVI</sequence>
<dbReference type="PANTHER" id="PTHR44757">
    <property type="entry name" value="DIGUANYLATE CYCLASE DGCP"/>
    <property type="match status" value="1"/>
</dbReference>
<dbReference type="SMART" id="SM00052">
    <property type="entry name" value="EAL"/>
    <property type="match status" value="1"/>
</dbReference>
<dbReference type="InterPro" id="IPR052155">
    <property type="entry name" value="Biofilm_reg_signaling"/>
</dbReference>
<dbReference type="PROSITE" id="PS50113">
    <property type="entry name" value="PAC"/>
    <property type="match status" value="1"/>
</dbReference>
<feature type="domain" description="GGDEF" evidence="5">
    <location>
        <begin position="488"/>
        <end position="625"/>
    </location>
</feature>
<dbReference type="InterPro" id="IPR001633">
    <property type="entry name" value="EAL_dom"/>
</dbReference>
<dbReference type="EMBL" id="JAVRAA010000007">
    <property type="protein sequence ID" value="MDT0338102.1"/>
    <property type="molecule type" value="Genomic_DNA"/>
</dbReference>
<dbReference type="InterPro" id="IPR000014">
    <property type="entry name" value="PAS"/>
</dbReference>
<keyword evidence="2" id="KW-1133">Transmembrane helix</keyword>
<dbReference type="NCBIfam" id="TIGR00229">
    <property type="entry name" value="sensory_box"/>
    <property type="match status" value="1"/>
</dbReference>
<dbReference type="Pfam" id="PF00990">
    <property type="entry name" value="GGDEF"/>
    <property type="match status" value="1"/>
</dbReference>
<evidence type="ECO:0000259" key="4">
    <source>
        <dbReference type="PROSITE" id="PS50883"/>
    </source>
</evidence>
<evidence type="ECO:0000313" key="6">
    <source>
        <dbReference type="EMBL" id="MDT0338102.1"/>
    </source>
</evidence>
<protein>
    <submittedName>
        <fullName evidence="6">EAL domain-containing protein</fullName>
    </submittedName>
</protein>
<dbReference type="GO" id="GO:0006355">
    <property type="term" value="P:regulation of DNA-templated transcription"/>
    <property type="evidence" value="ECO:0007669"/>
    <property type="project" value="InterPro"/>
</dbReference>
<dbReference type="NCBIfam" id="TIGR00254">
    <property type="entry name" value="GGDEF"/>
    <property type="match status" value="1"/>
</dbReference>
<dbReference type="InterPro" id="IPR001638">
    <property type="entry name" value="Solute-binding_3/MltF_N"/>
</dbReference>
<accession>A0AAE4GBX8</accession>
<dbReference type="SUPFAM" id="SSF141868">
    <property type="entry name" value="EAL domain-like"/>
    <property type="match status" value="1"/>
</dbReference>
<name>A0AAE4GBX8_9BURK</name>
<feature type="region of interest" description="Disordered" evidence="1">
    <location>
        <begin position="1"/>
        <end position="28"/>
    </location>
</feature>
<dbReference type="Gene3D" id="3.30.450.20">
    <property type="entry name" value="PAS domain"/>
    <property type="match status" value="1"/>
</dbReference>
<dbReference type="InterPro" id="IPR043128">
    <property type="entry name" value="Rev_trsase/Diguanyl_cyclase"/>
</dbReference>
<dbReference type="PROSITE" id="PS50883">
    <property type="entry name" value="EAL"/>
    <property type="match status" value="1"/>
</dbReference>
<dbReference type="CDD" id="cd00130">
    <property type="entry name" value="PAS"/>
    <property type="match status" value="1"/>
</dbReference>
<reference evidence="6" key="1">
    <citation type="submission" date="2023-02" db="EMBL/GenBank/DDBJ databases">
        <title>Description of Herbaspirillum huttiense subsp. nephrolepsisexaltata and Herbaspirillum huttiense subsp. lycopersicon.</title>
        <authorList>
            <person name="Poudel M."/>
            <person name="Sharma A."/>
            <person name="Goss E."/>
            <person name="Tapia J.H."/>
            <person name="Harmon C.M."/>
            <person name="Jones J.B."/>
        </authorList>
    </citation>
    <scope>NUCLEOTIDE SEQUENCE</scope>
    <source>
        <strain evidence="6">NC40101</strain>
    </source>
</reference>
<dbReference type="RefSeq" id="WP_310837796.1">
    <property type="nucleotide sequence ID" value="NZ_JAVLSM010000008.1"/>
</dbReference>
<dbReference type="SMART" id="SM00091">
    <property type="entry name" value="PAS"/>
    <property type="match status" value="1"/>
</dbReference>
<dbReference type="Pfam" id="PF00497">
    <property type="entry name" value="SBP_bac_3"/>
    <property type="match status" value="1"/>
</dbReference>
<evidence type="ECO:0000259" key="5">
    <source>
        <dbReference type="PROSITE" id="PS50887"/>
    </source>
</evidence>
<gene>
    <name evidence="6" type="ORF">RJN63_14750</name>
</gene>
<dbReference type="InterPro" id="IPR001610">
    <property type="entry name" value="PAC"/>
</dbReference>
<dbReference type="Gene3D" id="3.30.70.270">
    <property type="match status" value="1"/>
</dbReference>
<dbReference type="SUPFAM" id="SSF55073">
    <property type="entry name" value="Nucleotide cyclase"/>
    <property type="match status" value="1"/>
</dbReference>
<organism evidence="6">
    <name type="scientific">Herbaspirillum huttiense subsp. nephrolepidis</name>
    <dbReference type="NCBI Taxonomy" id="3075126"/>
    <lineage>
        <taxon>Bacteria</taxon>
        <taxon>Pseudomonadati</taxon>
        <taxon>Pseudomonadota</taxon>
        <taxon>Betaproteobacteria</taxon>
        <taxon>Burkholderiales</taxon>
        <taxon>Oxalobacteraceae</taxon>
        <taxon>Herbaspirillum</taxon>
    </lineage>
</organism>